<comment type="caution">
    <text evidence="4">The sequence shown here is derived from an EMBL/GenBank/DDBJ whole genome shotgun (WGS) entry which is preliminary data.</text>
</comment>
<feature type="compositionally biased region" description="Basic and acidic residues" evidence="2">
    <location>
        <begin position="192"/>
        <end position="206"/>
    </location>
</feature>
<evidence type="ECO:0000313" key="5">
    <source>
        <dbReference type="Proteomes" id="UP000604825"/>
    </source>
</evidence>
<evidence type="ECO:0000256" key="1">
    <source>
        <dbReference type="PROSITE-ProRule" id="PRU00042"/>
    </source>
</evidence>
<dbReference type="Pfam" id="PF12874">
    <property type="entry name" value="zf-met"/>
    <property type="match status" value="1"/>
</dbReference>
<dbReference type="SUPFAM" id="SSF57667">
    <property type="entry name" value="beta-beta-alpha zinc fingers"/>
    <property type="match status" value="1"/>
</dbReference>
<evidence type="ECO:0000256" key="2">
    <source>
        <dbReference type="SAM" id="MobiDB-lite"/>
    </source>
</evidence>
<name>A0A811P6Z1_9POAL</name>
<feature type="compositionally biased region" description="Polar residues" evidence="2">
    <location>
        <begin position="182"/>
        <end position="191"/>
    </location>
</feature>
<feature type="region of interest" description="Disordered" evidence="2">
    <location>
        <begin position="87"/>
        <end position="238"/>
    </location>
</feature>
<protein>
    <recommendedName>
        <fullName evidence="3">C2H2-type domain-containing protein</fullName>
    </recommendedName>
</protein>
<dbReference type="Proteomes" id="UP000604825">
    <property type="component" value="Unassembled WGS sequence"/>
</dbReference>
<dbReference type="InterPro" id="IPR013087">
    <property type="entry name" value="Znf_C2H2_type"/>
</dbReference>
<sequence>MEFWGNHFALSPRYYYPRLLSAIRGSVSQPLLPSGKEVKPGATVSCEVGDDLVIHLSQVYAPYPYSSDEELETDQIPKISATKVPVKGGIKVESSSSDDDDDDFTGSESDSEMSDEDDSSDEDEVSSGADPSDDSDSDEQTPTPKKTDVVVGKKRAIEGEALSGKKAKSEQSAQKTGDKVSTHSAKQSSKTPADKSTKTPTADKKSPKSGSHACKSCNKSFGSASALESHQKAKKHEA</sequence>
<accession>A0A811P6Z1</accession>
<dbReference type="InterPro" id="IPR036236">
    <property type="entry name" value="Znf_C2H2_sf"/>
</dbReference>
<dbReference type="OrthoDB" id="2019803at2759"/>
<dbReference type="FunFam" id="3.30.160.60:FF:004545">
    <property type="match status" value="1"/>
</dbReference>
<evidence type="ECO:0000259" key="3">
    <source>
        <dbReference type="PROSITE" id="PS50157"/>
    </source>
</evidence>
<dbReference type="GO" id="GO:0008270">
    <property type="term" value="F:zinc ion binding"/>
    <property type="evidence" value="ECO:0007669"/>
    <property type="project" value="UniProtKB-KW"/>
</dbReference>
<dbReference type="EMBL" id="CAJGYO010000006">
    <property type="protein sequence ID" value="CAD6235404.1"/>
    <property type="molecule type" value="Genomic_DNA"/>
</dbReference>
<keyword evidence="5" id="KW-1185">Reference proteome</keyword>
<proteinExistence type="predicted"/>
<feature type="compositionally biased region" description="Acidic residues" evidence="2">
    <location>
        <begin position="96"/>
        <end position="139"/>
    </location>
</feature>
<dbReference type="PROSITE" id="PS00028">
    <property type="entry name" value="ZINC_FINGER_C2H2_1"/>
    <property type="match status" value="1"/>
</dbReference>
<gene>
    <name evidence="4" type="ORF">NCGR_LOCUS23647</name>
</gene>
<feature type="domain" description="C2H2-type" evidence="3">
    <location>
        <begin position="212"/>
        <end position="238"/>
    </location>
</feature>
<organism evidence="4 5">
    <name type="scientific">Miscanthus lutarioriparius</name>
    <dbReference type="NCBI Taxonomy" id="422564"/>
    <lineage>
        <taxon>Eukaryota</taxon>
        <taxon>Viridiplantae</taxon>
        <taxon>Streptophyta</taxon>
        <taxon>Embryophyta</taxon>
        <taxon>Tracheophyta</taxon>
        <taxon>Spermatophyta</taxon>
        <taxon>Magnoliopsida</taxon>
        <taxon>Liliopsida</taxon>
        <taxon>Poales</taxon>
        <taxon>Poaceae</taxon>
        <taxon>PACMAD clade</taxon>
        <taxon>Panicoideae</taxon>
        <taxon>Andropogonodae</taxon>
        <taxon>Andropogoneae</taxon>
        <taxon>Saccharinae</taxon>
        <taxon>Miscanthus</taxon>
    </lineage>
</organism>
<dbReference type="AlphaFoldDB" id="A0A811P6Z1"/>
<keyword evidence="1" id="KW-0862">Zinc</keyword>
<keyword evidence="1" id="KW-0863">Zinc-finger</keyword>
<dbReference type="PROSITE" id="PS50157">
    <property type="entry name" value="ZINC_FINGER_C2H2_2"/>
    <property type="match status" value="1"/>
</dbReference>
<dbReference type="Gene3D" id="3.30.160.60">
    <property type="entry name" value="Classic Zinc Finger"/>
    <property type="match status" value="1"/>
</dbReference>
<feature type="compositionally biased region" description="Polar residues" evidence="2">
    <location>
        <begin position="217"/>
        <end position="228"/>
    </location>
</feature>
<reference evidence="4" key="1">
    <citation type="submission" date="2020-10" db="EMBL/GenBank/DDBJ databases">
        <authorList>
            <person name="Han B."/>
            <person name="Lu T."/>
            <person name="Zhao Q."/>
            <person name="Huang X."/>
            <person name="Zhao Y."/>
        </authorList>
    </citation>
    <scope>NUCLEOTIDE SEQUENCE</scope>
</reference>
<evidence type="ECO:0000313" key="4">
    <source>
        <dbReference type="EMBL" id="CAD6235404.1"/>
    </source>
</evidence>
<keyword evidence="1" id="KW-0479">Metal-binding</keyword>